<feature type="compositionally biased region" description="Acidic residues" evidence="6">
    <location>
        <begin position="382"/>
        <end position="394"/>
    </location>
</feature>
<dbReference type="EMBL" id="CANTFK010000633">
    <property type="protein sequence ID" value="CAI5720408.1"/>
    <property type="molecule type" value="Genomic_DNA"/>
</dbReference>
<feature type="compositionally biased region" description="Low complexity" evidence="6">
    <location>
        <begin position="9"/>
        <end position="30"/>
    </location>
</feature>
<keyword evidence="10" id="KW-1185">Reference proteome</keyword>
<dbReference type="GO" id="GO:0005524">
    <property type="term" value="F:ATP binding"/>
    <property type="evidence" value="ECO:0007669"/>
    <property type="project" value="UniProtKB-UniRule"/>
</dbReference>
<dbReference type="Proteomes" id="UP001159659">
    <property type="component" value="Unassembled WGS sequence"/>
</dbReference>
<keyword evidence="4 5" id="KW-0067">ATP-binding</keyword>
<evidence type="ECO:0000256" key="4">
    <source>
        <dbReference type="ARBA" id="ARBA00022840"/>
    </source>
</evidence>
<sequence>MNSNSIHVPSSGSPGNGNNNNNNNSNSSSSAISSIRNHQQSSRLISSRSIASSRGGKKEEHVRVVGAHYQLGVEIGRGGFGVVYGALDLRNGRSVAIKQVSLRDIDKDELLSIETEISLLRKLKHDNIVKYHDTIKMEGYLYIVLEYMENGSLAQFVKKFGSLSETLVAMYITQVLRGLAYLHEQGVLHRDVKGANILTTKEGLVKLADFGVAIRLNETQKANSVVGSPYWMAPEVIEMAGWSSASDIWSVGCTIIELLTTKPPYFDLAPMAALFRIVQEDHPPLPQRMSPALHDFIMKCFMKEPRLRASADELLAHPWIAQIPKNKVEQSTQLVAESVTLSNDRDAVLNTIKLYEKRSTTTDITPTATDKNSRFLRVMNEQSDEDAEDWDDEFGVGSNDRPSMIKNDSKTKDSKPKRSVETAPTKPQFQLSIEDANALFDDDVWDDEDSEVAVMSVRPTALKLGHSSSGSSSDQSKNDKPTMNSWDRSSLITAQSRIAKLQRFVEDSEEDLTFDDIDEKQLLQAAAKQKRAMEINAIPATVVPAIKPINGFEEKDGLNRDIDFAKGQPSDVVLRVGGTRNGSSPEESAQENLFDDELDFDYSTARDANQKATARVVELLSLLDPSMEDQVILDACNDLEEVFNQNVTLRRDLMSQPGVVPNIMEALEMKKMDVLHAVLRVINIIVEGNKKFQENLALVGLVPVIIKLTKQHNPHNISGERSKGFRIQSQEDTEFFKAVRMEAAKFVRQCCKTSSLTLQMFIACGGLPVLVDFLTLEKNPSNLGNDMDLLRIALDGISSVFSIQTIPKNDICRLFVKAGLLKKFVVVFSEIAVVVSTNDTRGPESGGSAKKSTKRNAAVTKGGSVAEWTMREFHKTCDIFVLFSQGDAVVKEHMCDGAVLKGLLEAIHPGMQLLNWGKQHLKDRQALPLIRHSDDFVSAMLKLLKCIRNLSMEPTTLEKLDRAGAIPTLVHLLNEQEGEGPSISDVKRKEVENIVLQSMFYLCRINRNRQTHAAQAGVIPSLIKVVQNCSPLKQFALPILCDLAHASPTARAHLWIYNSATLFLELLEDKYWQIDAVKSISVWLVHDTVKMENVLLVPENLMKIVVCFHNAMDTEFENVLEPLLEIMSRSVRLNQALGRSGMFVMEILKRLRLIPKAIVRKNLLKMLKSLFESHTSPIQFLVEYNLRPIVYELAQDENSMILVKEIASQLLQAILVAADVVQTSYCDENRRRSDQ</sequence>
<feature type="compositionally biased region" description="Low complexity" evidence="6">
    <location>
        <begin position="41"/>
        <end position="54"/>
    </location>
</feature>
<feature type="compositionally biased region" description="Basic and acidic residues" evidence="6">
    <location>
        <begin position="407"/>
        <end position="420"/>
    </location>
</feature>
<evidence type="ECO:0000256" key="2">
    <source>
        <dbReference type="ARBA" id="ARBA00022527"/>
    </source>
</evidence>
<dbReference type="InterPro" id="IPR016024">
    <property type="entry name" value="ARM-type_fold"/>
</dbReference>
<dbReference type="InterPro" id="IPR017441">
    <property type="entry name" value="Protein_kinase_ATP_BS"/>
</dbReference>
<evidence type="ECO:0000313" key="10">
    <source>
        <dbReference type="Proteomes" id="UP001157938"/>
    </source>
</evidence>
<dbReference type="Gene3D" id="1.25.10.10">
    <property type="entry name" value="Leucine-rich Repeat Variant"/>
    <property type="match status" value="2"/>
</dbReference>
<dbReference type="CDD" id="cd06627">
    <property type="entry name" value="STKc_Cdc7_like"/>
    <property type="match status" value="1"/>
</dbReference>
<name>A0AAV0THH3_9STRA</name>
<evidence type="ECO:0000256" key="6">
    <source>
        <dbReference type="SAM" id="MobiDB-lite"/>
    </source>
</evidence>
<accession>A0AAV0THH3</accession>
<dbReference type="GO" id="GO:0005737">
    <property type="term" value="C:cytoplasm"/>
    <property type="evidence" value="ECO:0007669"/>
    <property type="project" value="TreeGrafter"/>
</dbReference>
<dbReference type="GO" id="GO:0004674">
    <property type="term" value="F:protein serine/threonine kinase activity"/>
    <property type="evidence" value="ECO:0007669"/>
    <property type="project" value="UniProtKB-KW"/>
</dbReference>
<feature type="region of interest" description="Disordered" evidence="6">
    <location>
        <begin position="1"/>
        <end position="57"/>
    </location>
</feature>
<protein>
    <recommendedName>
        <fullName evidence="1">non-specific serine/threonine protein kinase</fullName>
        <ecNumber evidence="1">2.7.11.1</ecNumber>
    </recommendedName>
</protein>
<reference evidence="8 10" key="1">
    <citation type="submission" date="2021-11" db="EMBL/GenBank/DDBJ databases">
        <authorList>
            <person name="Islam A."/>
            <person name="Islam S."/>
            <person name="Flora M.S."/>
            <person name="Rahman M."/>
            <person name="Ziaur R.M."/>
            <person name="Epstein J.H."/>
            <person name="Hassan M."/>
            <person name="Klassen M."/>
            <person name="Woodard K."/>
            <person name="Webb A."/>
            <person name="Webby R.J."/>
            <person name="El Zowalaty M.E."/>
        </authorList>
    </citation>
    <scope>NUCLEOTIDE SEQUENCE [LARGE SCALE GENOMIC DNA]</scope>
    <source>
        <strain evidence="8">Pf1</strain>
    </source>
</reference>
<gene>
    <name evidence="8" type="ORF">PFR001_LOCUS7805</name>
    <name evidence="9" type="ORF">PFR002_LOCUS3989</name>
</gene>
<reference evidence="9" key="2">
    <citation type="submission" date="2022-12" db="EMBL/GenBank/DDBJ databases">
        <authorList>
            <person name="Webb A."/>
        </authorList>
    </citation>
    <scope>NUCLEOTIDE SEQUENCE</scope>
    <source>
        <strain evidence="9">Pf2</strain>
    </source>
</reference>
<keyword evidence="2" id="KW-0418">Kinase</keyword>
<keyword evidence="3 5" id="KW-0547">Nucleotide-binding</keyword>
<dbReference type="InterPro" id="IPR011989">
    <property type="entry name" value="ARM-like"/>
</dbReference>
<feature type="compositionally biased region" description="Polar residues" evidence="6">
    <location>
        <begin position="31"/>
        <end position="40"/>
    </location>
</feature>
<dbReference type="PRINTS" id="PR00109">
    <property type="entry name" value="TYRKINASE"/>
</dbReference>
<feature type="region of interest" description="Disordered" evidence="6">
    <location>
        <begin position="463"/>
        <end position="487"/>
    </location>
</feature>
<proteinExistence type="predicted"/>
<dbReference type="SMART" id="SM00220">
    <property type="entry name" value="S_TKc"/>
    <property type="match status" value="1"/>
</dbReference>
<evidence type="ECO:0000313" key="8">
    <source>
        <dbReference type="EMBL" id="CAH0492611.1"/>
    </source>
</evidence>
<dbReference type="PANTHER" id="PTHR48012:SF26">
    <property type="entry name" value="SERINE_THREONINE-PROTEIN KINASE DDB_G0283821-RELATED"/>
    <property type="match status" value="1"/>
</dbReference>
<comment type="caution">
    <text evidence="9">The sequence shown here is derived from an EMBL/GenBank/DDBJ whole genome shotgun (WGS) entry which is preliminary data.</text>
</comment>
<evidence type="ECO:0000256" key="1">
    <source>
        <dbReference type="ARBA" id="ARBA00012513"/>
    </source>
</evidence>
<keyword evidence="2" id="KW-0808">Transferase</keyword>
<dbReference type="PROSITE" id="PS00107">
    <property type="entry name" value="PROTEIN_KINASE_ATP"/>
    <property type="match status" value="1"/>
</dbReference>
<organism evidence="9 11">
    <name type="scientific">Peronospora farinosa</name>
    <dbReference type="NCBI Taxonomy" id="134698"/>
    <lineage>
        <taxon>Eukaryota</taxon>
        <taxon>Sar</taxon>
        <taxon>Stramenopiles</taxon>
        <taxon>Oomycota</taxon>
        <taxon>Peronosporomycetes</taxon>
        <taxon>Peronosporales</taxon>
        <taxon>Peronosporaceae</taxon>
        <taxon>Peronospora</taxon>
    </lineage>
</organism>
<feature type="domain" description="Protein kinase" evidence="7">
    <location>
        <begin position="69"/>
        <end position="320"/>
    </location>
</feature>
<evidence type="ECO:0000313" key="9">
    <source>
        <dbReference type="EMBL" id="CAI5720408.1"/>
    </source>
</evidence>
<dbReference type="InterPro" id="IPR050629">
    <property type="entry name" value="STE20/SPS1-PAK"/>
</dbReference>
<dbReference type="EMBL" id="CAKLBC010001517">
    <property type="protein sequence ID" value="CAH0492611.1"/>
    <property type="molecule type" value="Genomic_DNA"/>
</dbReference>
<evidence type="ECO:0000256" key="3">
    <source>
        <dbReference type="ARBA" id="ARBA00022741"/>
    </source>
</evidence>
<dbReference type="Gene3D" id="1.10.510.10">
    <property type="entry name" value="Transferase(Phosphotransferase) domain 1"/>
    <property type="match status" value="1"/>
</dbReference>
<dbReference type="EC" id="2.7.11.1" evidence="1"/>
<dbReference type="Pfam" id="PF00069">
    <property type="entry name" value="Pkinase"/>
    <property type="match status" value="1"/>
</dbReference>
<evidence type="ECO:0000256" key="5">
    <source>
        <dbReference type="PROSITE-ProRule" id="PRU10141"/>
    </source>
</evidence>
<dbReference type="PANTHER" id="PTHR48012">
    <property type="entry name" value="STERILE20-LIKE KINASE, ISOFORM B-RELATED"/>
    <property type="match status" value="1"/>
</dbReference>
<dbReference type="FunFam" id="1.10.510.10:FF:000571">
    <property type="entry name" value="Maternal embryonic leucine zipper kinase"/>
    <property type="match status" value="1"/>
</dbReference>
<dbReference type="InterPro" id="IPR001245">
    <property type="entry name" value="Ser-Thr/Tyr_kinase_cat_dom"/>
</dbReference>
<feature type="binding site" evidence="5">
    <location>
        <position position="98"/>
    </location>
    <ligand>
        <name>ATP</name>
        <dbReference type="ChEBI" id="CHEBI:30616"/>
    </ligand>
</feature>
<evidence type="ECO:0000259" key="7">
    <source>
        <dbReference type="PROSITE" id="PS50011"/>
    </source>
</evidence>
<dbReference type="PROSITE" id="PS50011">
    <property type="entry name" value="PROTEIN_KINASE_DOM"/>
    <property type="match status" value="1"/>
</dbReference>
<dbReference type="InterPro" id="IPR008271">
    <property type="entry name" value="Ser/Thr_kinase_AS"/>
</dbReference>
<dbReference type="InterPro" id="IPR000719">
    <property type="entry name" value="Prot_kinase_dom"/>
</dbReference>
<keyword evidence="2" id="KW-0723">Serine/threonine-protein kinase</keyword>
<dbReference type="SUPFAM" id="SSF48371">
    <property type="entry name" value="ARM repeat"/>
    <property type="match status" value="1"/>
</dbReference>
<evidence type="ECO:0000313" key="11">
    <source>
        <dbReference type="Proteomes" id="UP001159659"/>
    </source>
</evidence>
<dbReference type="Proteomes" id="UP001157938">
    <property type="component" value="Unassembled WGS sequence"/>
</dbReference>
<dbReference type="PROSITE" id="PS00108">
    <property type="entry name" value="PROTEIN_KINASE_ST"/>
    <property type="match status" value="1"/>
</dbReference>
<dbReference type="AlphaFoldDB" id="A0AAV0THH3"/>
<dbReference type="SUPFAM" id="SSF56112">
    <property type="entry name" value="Protein kinase-like (PK-like)"/>
    <property type="match status" value="1"/>
</dbReference>
<feature type="region of interest" description="Disordered" evidence="6">
    <location>
        <begin position="381"/>
        <end position="430"/>
    </location>
</feature>
<dbReference type="InterPro" id="IPR011009">
    <property type="entry name" value="Kinase-like_dom_sf"/>
</dbReference>